<dbReference type="PANTHER" id="PTHR42799:SF2">
    <property type="entry name" value="MITOCHONDRIAL PEPTIDE METHIONINE SULFOXIDE REDUCTASE"/>
    <property type="match status" value="1"/>
</dbReference>
<geneLocation type="plasmid" evidence="6">
    <name>2</name>
</geneLocation>
<proteinExistence type="inferred from homology"/>
<comment type="catalytic activity">
    <reaction evidence="3 4">
        <text>[thioredoxin]-disulfide + L-methionine + H2O = L-methionine (S)-S-oxide + [thioredoxin]-dithiol</text>
        <dbReference type="Rhea" id="RHEA:19993"/>
        <dbReference type="Rhea" id="RHEA-COMP:10698"/>
        <dbReference type="Rhea" id="RHEA-COMP:10700"/>
        <dbReference type="ChEBI" id="CHEBI:15377"/>
        <dbReference type="ChEBI" id="CHEBI:29950"/>
        <dbReference type="ChEBI" id="CHEBI:50058"/>
        <dbReference type="ChEBI" id="CHEBI:57844"/>
        <dbReference type="ChEBI" id="CHEBI:58772"/>
        <dbReference type="EC" id="1.8.4.11"/>
    </reaction>
</comment>
<sequence>MKKIYFAGGCFWGVQAFFKTIKGVIKTVAGYANSNVKNPLYSEVKSQTTTAVETVEVTYDENIVSLNTLIKKFFKAIDPTALNFQGPDYGTQYRNGIYYVDESDESIIKSKITKLAKNIKGKIVTEILPLQNFYMAEDYHQDYIDKHPQAFCHIKLK</sequence>
<dbReference type="Pfam" id="PF01625">
    <property type="entry name" value="PMSR"/>
    <property type="match status" value="1"/>
</dbReference>
<dbReference type="GO" id="GO:0034599">
    <property type="term" value="P:cellular response to oxidative stress"/>
    <property type="evidence" value="ECO:0007669"/>
    <property type="project" value="TreeGrafter"/>
</dbReference>
<dbReference type="InterPro" id="IPR036509">
    <property type="entry name" value="Met_Sox_Rdtase_MsrA_sf"/>
</dbReference>
<protein>
    <recommendedName>
        <fullName evidence="4">Peptide methionine sulfoxide reductase MsrA</fullName>
        <shortName evidence="4">Protein-methionine-S-oxide reductase</shortName>
        <ecNumber evidence="4">1.8.4.11</ecNumber>
    </recommendedName>
    <alternativeName>
        <fullName evidence="4">Peptide-methionine (S)-S-oxide reductase</fullName>
        <shortName evidence="4">Peptide Met(O) reductase</shortName>
    </alternativeName>
</protein>
<dbReference type="Gene3D" id="3.30.1060.10">
    <property type="entry name" value="Peptide methionine sulphoxide reductase MsrA"/>
    <property type="match status" value="1"/>
</dbReference>
<evidence type="ECO:0000259" key="5">
    <source>
        <dbReference type="Pfam" id="PF01625"/>
    </source>
</evidence>
<evidence type="ECO:0000256" key="2">
    <source>
        <dbReference type="ARBA" id="ARBA00047806"/>
    </source>
</evidence>
<accession>A0A448ZYZ4</accession>
<dbReference type="AlphaFoldDB" id="A0A448ZYZ4"/>
<comment type="function">
    <text evidence="4">Has an important function as a repair enzyme for proteins that have been inactivated by oxidation. Catalyzes the reversible oxidation-reduction of methionine sulfoxide in proteins to methionine.</text>
</comment>
<gene>
    <name evidence="6" type="primary">msrA_2</name>
    <name evidence="4" type="synonym">msrA</name>
    <name evidence="6" type="ORF">NCTC10113_01367</name>
</gene>
<dbReference type="InterPro" id="IPR002569">
    <property type="entry name" value="Met_Sox_Rdtase_MsrA_dom"/>
</dbReference>
<dbReference type="PANTHER" id="PTHR42799">
    <property type="entry name" value="MITOCHONDRIAL PEPTIDE METHIONINE SULFOXIDE REDUCTASE"/>
    <property type="match status" value="1"/>
</dbReference>
<dbReference type="GO" id="GO:0008113">
    <property type="term" value="F:peptide-methionine (S)-S-oxide reductase activity"/>
    <property type="evidence" value="ECO:0007669"/>
    <property type="project" value="UniProtKB-UniRule"/>
</dbReference>
<dbReference type="EMBL" id="LR214939">
    <property type="protein sequence ID" value="VEU56458.1"/>
    <property type="molecule type" value="Genomic_DNA"/>
</dbReference>
<comment type="catalytic activity">
    <reaction evidence="2 4">
        <text>L-methionyl-[protein] + [thioredoxin]-disulfide + H2O = L-methionyl-(S)-S-oxide-[protein] + [thioredoxin]-dithiol</text>
        <dbReference type="Rhea" id="RHEA:14217"/>
        <dbReference type="Rhea" id="RHEA-COMP:10698"/>
        <dbReference type="Rhea" id="RHEA-COMP:10700"/>
        <dbReference type="Rhea" id="RHEA-COMP:12313"/>
        <dbReference type="Rhea" id="RHEA-COMP:12315"/>
        <dbReference type="ChEBI" id="CHEBI:15377"/>
        <dbReference type="ChEBI" id="CHEBI:16044"/>
        <dbReference type="ChEBI" id="CHEBI:29950"/>
        <dbReference type="ChEBI" id="CHEBI:44120"/>
        <dbReference type="ChEBI" id="CHEBI:50058"/>
        <dbReference type="EC" id="1.8.4.11"/>
    </reaction>
</comment>
<dbReference type="GO" id="GO:0033744">
    <property type="term" value="F:L-methionine:thioredoxin-disulfide S-oxidoreductase activity"/>
    <property type="evidence" value="ECO:0007669"/>
    <property type="project" value="RHEA"/>
</dbReference>
<keyword evidence="1 4" id="KW-0560">Oxidoreductase</keyword>
<evidence type="ECO:0000256" key="1">
    <source>
        <dbReference type="ARBA" id="ARBA00023002"/>
    </source>
</evidence>
<dbReference type="SUPFAM" id="SSF55068">
    <property type="entry name" value="Peptide methionine sulfoxide reductase"/>
    <property type="match status" value="1"/>
</dbReference>
<dbReference type="NCBIfam" id="TIGR00401">
    <property type="entry name" value="msrA"/>
    <property type="match status" value="1"/>
</dbReference>
<feature type="active site" evidence="4">
    <location>
        <position position="10"/>
    </location>
</feature>
<dbReference type="InterPro" id="IPR050162">
    <property type="entry name" value="MsrA_MetSO_reductase"/>
</dbReference>
<reference evidence="6" key="1">
    <citation type="submission" date="2019-01" db="EMBL/GenBank/DDBJ databases">
        <authorList>
            <consortium name="Pathogen Informatics"/>
        </authorList>
    </citation>
    <scope>NUCLEOTIDE SEQUENCE [LARGE SCALE GENOMIC DNA]</scope>
    <source>
        <strain evidence="6">NCTC10113</strain>
    </source>
</reference>
<keyword evidence="6" id="KW-0614">Plasmid</keyword>
<comment type="similarity">
    <text evidence="4">Belongs to the MsrA Met sulfoxide reductase family.</text>
</comment>
<organism evidence="6">
    <name type="scientific">Metamycoplasma salivarium</name>
    <name type="common">Mycoplasma salivarium</name>
    <dbReference type="NCBI Taxonomy" id="2124"/>
    <lineage>
        <taxon>Bacteria</taxon>
        <taxon>Bacillati</taxon>
        <taxon>Mycoplasmatota</taxon>
        <taxon>Mycoplasmoidales</taxon>
        <taxon>Metamycoplasmataceae</taxon>
        <taxon>Metamycoplasma</taxon>
    </lineage>
</organism>
<dbReference type="RefSeq" id="WP_024544227.1">
    <property type="nucleotide sequence ID" value="NZ_LR214938.2"/>
</dbReference>
<feature type="domain" description="Peptide methionine sulphoxide reductase MsrA" evidence="5">
    <location>
        <begin position="3"/>
        <end position="153"/>
    </location>
</feature>
<evidence type="ECO:0000256" key="4">
    <source>
        <dbReference type="HAMAP-Rule" id="MF_01401"/>
    </source>
</evidence>
<dbReference type="EC" id="1.8.4.11" evidence="4"/>
<dbReference type="HAMAP" id="MF_01401">
    <property type="entry name" value="MsrA"/>
    <property type="match status" value="1"/>
</dbReference>
<evidence type="ECO:0000313" key="6">
    <source>
        <dbReference type="EMBL" id="VEU56458.1"/>
    </source>
</evidence>
<evidence type="ECO:0000256" key="3">
    <source>
        <dbReference type="ARBA" id="ARBA00048782"/>
    </source>
</evidence>
<dbReference type="GO" id="GO:0005737">
    <property type="term" value="C:cytoplasm"/>
    <property type="evidence" value="ECO:0007669"/>
    <property type="project" value="TreeGrafter"/>
</dbReference>
<name>A0A448ZYZ4_METSV</name>